<dbReference type="Proteomes" id="UP000010077">
    <property type="component" value="Chromosome"/>
</dbReference>
<keyword evidence="1" id="KW-1133">Transmembrane helix</keyword>
<dbReference type="EMBL" id="CP003539">
    <property type="protein sequence ID" value="AFX98720.1"/>
    <property type="molecule type" value="Genomic_DNA"/>
</dbReference>
<accession>K7YGJ4</accession>
<protein>
    <submittedName>
        <fullName evidence="2">Uncharacterized protein</fullName>
    </submittedName>
</protein>
<gene>
    <name evidence="2" type="ORF">A1OE_527</name>
</gene>
<dbReference type="AlphaFoldDB" id="K7YGJ4"/>
<dbReference type="KEGG" id="thal:A1OE_527"/>
<evidence type="ECO:0000256" key="1">
    <source>
        <dbReference type="SAM" id="Phobius"/>
    </source>
</evidence>
<keyword evidence="1" id="KW-0472">Membrane</keyword>
<reference evidence="2 3" key="1">
    <citation type="journal article" date="2012" name="Proc. Natl. Acad. Sci. U.S.A.">
        <title>Genome streamlining and chemical defense in a coral reef symbiosis.</title>
        <authorList>
            <person name="Kwan J.C."/>
            <person name="Donia M.S."/>
            <person name="Han A.W."/>
            <person name="Hirose E."/>
            <person name="Haygood M.G."/>
            <person name="Schmidt E.W."/>
        </authorList>
    </citation>
    <scope>NUCLEOTIDE SEQUENCE [LARGE SCALE GENOMIC DNA]</scope>
    <source>
        <strain evidence="2 3">L2</strain>
    </source>
</reference>
<evidence type="ECO:0000313" key="2">
    <source>
        <dbReference type="EMBL" id="AFX98720.1"/>
    </source>
</evidence>
<sequence length="49" mass="6236">MSWSGYYCYFERQDLMFYFESITTMRHNWLLMYPFALIKILIIYFNVEF</sequence>
<organism evidence="2 3">
    <name type="scientific">Candidatus Endolissoclinum faulkneri L2</name>
    <dbReference type="NCBI Taxonomy" id="1193729"/>
    <lineage>
        <taxon>Bacteria</taxon>
        <taxon>Pseudomonadati</taxon>
        <taxon>Pseudomonadota</taxon>
        <taxon>Alphaproteobacteria</taxon>
        <taxon>Rhodospirillales</taxon>
        <taxon>Rhodospirillaceae</taxon>
        <taxon>Candidatus Endolissoclinum</taxon>
    </lineage>
</organism>
<dbReference type="HOGENOM" id="CLU_3133509_0_0_5"/>
<feature type="transmembrane region" description="Helical" evidence="1">
    <location>
        <begin position="29"/>
        <end position="47"/>
    </location>
</feature>
<keyword evidence="1" id="KW-0812">Transmembrane</keyword>
<evidence type="ECO:0000313" key="3">
    <source>
        <dbReference type="Proteomes" id="UP000010077"/>
    </source>
</evidence>
<keyword evidence="3" id="KW-1185">Reference proteome</keyword>
<proteinExistence type="predicted"/>
<name>K7YGJ4_9PROT</name>